<gene>
    <name evidence="6" type="ORF">EZ216_17095</name>
</gene>
<evidence type="ECO:0000256" key="4">
    <source>
        <dbReference type="PROSITE-ProRule" id="PRU00339"/>
    </source>
</evidence>
<sequence>MDATFEQAKAFFLQGLAHYQAGRWAAAERAFAASLALVPGRPSTLTNLGATVLKLGRAEEAAELLQEALAQEPDNAEALAQLSAALAELGRAQPALECVIRSLSIDARNAAAWTLRGTLEREAGRREAAASSFRRALETGADASLVNYYLAGVSGADAPAAPPRGYVEQLFDSYADGFEQHLAGALQYRGPEILVAGLSRDRYGAALDLGCGTGLAAPLLRPLCERLTGVDLSANMVQRARAGGLYDEVRQGEAVEVLSSMPAASLDLVLAADVFIYVGALEAVFAQAARVLRPGGEFSFSVEQADEPHAFELRMSLRYAHSERYIRTLAGQCGFELHAVQRHPLRIDQGQPVAGLFAWLRRNG</sequence>
<dbReference type="Pfam" id="PF13432">
    <property type="entry name" value="TPR_16"/>
    <property type="match status" value="1"/>
</dbReference>
<dbReference type="InterPro" id="IPR011990">
    <property type="entry name" value="TPR-like_helical_dom_sf"/>
</dbReference>
<comment type="caution">
    <text evidence="6">The sequence shown here is derived from an EMBL/GenBank/DDBJ whole genome shotgun (WGS) entry which is preliminary data.</text>
</comment>
<dbReference type="GO" id="GO:0008757">
    <property type="term" value="F:S-adenosylmethionine-dependent methyltransferase activity"/>
    <property type="evidence" value="ECO:0007669"/>
    <property type="project" value="InterPro"/>
</dbReference>
<name>A0A4Z0BG59_9BURK</name>
<dbReference type="Gene3D" id="1.25.40.10">
    <property type="entry name" value="Tetratricopeptide repeat domain"/>
    <property type="match status" value="1"/>
</dbReference>
<feature type="repeat" description="TPR" evidence="4">
    <location>
        <begin position="42"/>
        <end position="75"/>
    </location>
</feature>
<evidence type="ECO:0000259" key="5">
    <source>
        <dbReference type="Pfam" id="PF08241"/>
    </source>
</evidence>
<evidence type="ECO:0000256" key="3">
    <source>
        <dbReference type="ARBA" id="ARBA00022679"/>
    </source>
</evidence>
<keyword evidence="2 6" id="KW-0489">Methyltransferase</keyword>
<dbReference type="OrthoDB" id="9809392at2"/>
<keyword evidence="7" id="KW-1185">Reference proteome</keyword>
<keyword evidence="3 6" id="KW-0808">Transferase</keyword>
<dbReference type="AlphaFoldDB" id="A0A4Z0BG59"/>
<dbReference type="PANTHER" id="PTHR44942">
    <property type="entry name" value="METHYLTRANSF_11 DOMAIN-CONTAINING PROTEIN"/>
    <property type="match status" value="1"/>
</dbReference>
<organism evidence="6 7">
    <name type="scientific">Ramlibacter humi</name>
    <dbReference type="NCBI Taxonomy" id="2530451"/>
    <lineage>
        <taxon>Bacteria</taxon>
        <taxon>Pseudomonadati</taxon>
        <taxon>Pseudomonadota</taxon>
        <taxon>Betaproteobacteria</taxon>
        <taxon>Burkholderiales</taxon>
        <taxon>Comamonadaceae</taxon>
        <taxon>Ramlibacter</taxon>
    </lineage>
</organism>
<evidence type="ECO:0000313" key="6">
    <source>
        <dbReference type="EMBL" id="TFY98305.1"/>
    </source>
</evidence>
<dbReference type="CDD" id="cd02440">
    <property type="entry name" value="AdoMet_MTases"/>
    <property type="match status" value="1"/>
</dbReference>
<dbReference type="PANTHER" id="PTHR44942:SF4">
    <property type="entry name" value="METHYLTRANSFERASE TYPE 11 DOMAIN-CONTAINING PROTEIN"/>
    <property type="match status" value="1"/>
</dbReference>
<accession>A0A4Z0BG59</accession>
<comment type="similarity">
    <text evidence="1">Belongs to the methyltransferase superfamily.</text>
</comment>
<dbReference type="Pfam" id="PF08241">
    <property type="entry name" value="Methyltransf_11"/>
    <property type="match status" value="1"/>
</dbReference>
<protein>
    <submittedName>
        <fullName evidence="6">Methyltransferase domain-containing protein</fullName>
    </submittedName>
</protein>
<proteinExistence type="inferred from homology"/>
<dbReference type="GO" id="GO:0032259">
    <property type="term" value="P:methylation"/>
    <property type="evidence" value="ECO:0007669"/>
    <property type="project" value="UniProtKB-KW"/>
</dbReference>
<dbReference type="InterPro" id="IPR013216">
    <property type="entry name" value="Methyltransf_11"/>
</dbReference>
<dbReference type="SUPFAM" id="SSF53335">
    <property type="entry name" value="S-adenosyl-L-methionine-dependent methyltransferases"/>
    <property type="match status" value="1"/>
</dbReference>
<feature type="repeat" description="TPR" evidence="4">
    <location>
        <begin position="8"/>
        <end position="41"/>
    </location>
</feature>
<evidence type="ECO:0000313" key="7">
    <source>
        <dbReference type="Proteomes" id="UP000297839"/>
    </source>
</evidence>
<dbReference type="PROSITE" id="PS50005">
    <property type="entry name" value="TPR"/>
    <property type="match status" value="3"/>
</dbReference>
<dbReference type="InterPro" id="IPR029063">
    <property type="entry name" value="SAM-dependent_MTases_sf"/>
</dbReference>
<dbReference type="SMART" id="SM00028">
    <property type="entry name" value="TPR"/>
    <property type="match status" value="4"/>
</dbReference>
<feature type="domain" description="Methyltransferase type 11" evidence="5">
    <location>
        <begin position="207"/>
        <end position="299"/>
    </location>
</feature>
<evidence type="ECO:0000256" key="1">
    <source>
        <dbReference type="ARBA" id="ARBA00008361"/>
    </source>
</evidence>
<feature type="repeat" description="TPR" evidence="4">
    <location>
        <begin position="110"/>
        <end position="143"/>
    </location>
</feature>
<dbReference type="SUPFAM" id="SSF48452">
    <property type="entry name" value="TPR-like"/>
    <property type="match status" value="1"/>
</dbReference>
<dbReference type="InterPro" id="IPR051052">
    <property type="entry name" value="Diverse_substrate_MTase"/>
</dbReference>
<dbReference type="RefSeq" id="WP_135250997.1">
    <property type="nucleotide sequence ID" value="NZ_SMLK01000006.1"/>
</dbReference>
<dbReference type="InterPro" id="IPR019734">
    <property type="entry name" value="TPR_rpt"/>
</dbReference>
<dbReference type="Pfam" id="PF14559">
    <property type="entry name" value="TPR_19"/>
    <property type="match status" value="1"/>
</dbReference>
<dbReference type="EMBL" id="SMLK01000006">
    <property type="protein sequence ID" value="TFY98305.1"/>
    <property type="molecule type" value="Genomic_DNA"/>
</dbReference>
<dbReference type="Proteomes" id="UP000297839">
    <property type="component" value="Unassembled WGS sequence"/>
</dbReference>
<evidence type="ECO:0000256" key="2">
    <source>
        <dbReference type="ARBA" id="ARBA00022603"/>
    </source>
</evidence>
<dbReference type="PROSITE" id="PS50293">
    <property type="entry name" value="TPR_REGION"/>
    <property type="match status" value="1"/>
</dbReference>
<dbReference type="Gene3D" id="3.40.50.150">
    <property type="entry name" value="Vaccinia Virus protein VP39"/>
    <property type="match status" value="1"/>
</dbReference>
<reference evidence="6 7" key="1">
    <citation type="submission" date="2019-03" db="EMBL/GenBank/DDBJ databases">
        <title>Ramlibacter sp. 18x22-1, whole genome shotgun sequence.</title>
        <authorList>
            <person name="Zhang X."/>
            <person name="Feng G."/>
            <person name="Zhu H."/>
        </authorList>
    </citation>
    <scope>NUCLEOTIDE SEQUENCE [LARGE SCALE GENOMIC DNA]</scope>
    <source>
        <strain evidence="6 7">18x22-1</strain>
    </source>
</reference>
<keyword evidence="4" id="KW-0802">TPR repeat</keyword>